<sequence length="223" mass="24646">MEAFIYNFFNWDVMIRYAPELSVGFAKTLWLALLVIVTGVLSGLLLALARCLGFRPLNFIIKQTVDVIRALPPLVLMIVLYFGLPYMGMRLSGFTVAWLSLSLVLMAFAEEIFWASIRAIHKGQFEAARSTGLTFAQTMKHVVLPQAMRISIPPLTGRLIAVTKNTALASAIAVPELLGTAITVQSNAANTTPLMMAAIGYLIMIYPLVFASKLLEHRNQWAK</sequence>
<dbReference type="STRING" id="376489.A5892_12475"/>
<evidence type="ECO:0000256" key="9">
    <source>
        <dbReference type="RuleBase" id="RU363032"/>
    </source>
</evidence>
<evidence type="ECO:0000256" key="7">
    <source>
        <dbReference type="ARBA" id="ARBA00022989"/>
    </source>
</evidence>
<name>A0A172YFX8_9GAMM</name>
<evidence type="ECO:0000256" key="4">
    <source>
        <dbReference type="ARBA" id="ARBA00022475"/>
    </source>
</evidence>
<dbReference type="Gene3D" id="1.10.3720.10">
    <property type="entry name" value="MetI-like"/>
    <property type="match status" value="1"/>
</dbReference>
<keyword evidence="5 9" id="KW-0812">Transmembrane</keyword>
<dbReference type="GO" id="GO:0043190">
    <property type="term" value="C:ATP-binding cassette (ABC) transporter complex"/>
    <property type="evidence" value="ECO:0007669"/>
    <property type="project" value="InterPro"/>
</dbReference>
<dbReference type="KEGG" id="haa:A5892_12475"/>
<feature type="domain" description="ABC transmembrane type-1" evidence="10">
    <location>
        <begin position="25"/>
        <end position="214"/>
    </location>
</feature>
<dbReference type="Pfam" id="PF00528">
    <property type="entry name" value="BPD_transp_1"/>
    <property type="match status" value="1"/>
</dbReference>
<evidence type="ECO:0000256" key="6">
    <source>
        <dbReference type="ARBA" id="ARBA00022970"/>
    </source>
</evidence>
<protein>
    <submittedName>
        <fullName evidence="11">Polar amino acid ABC transporter permease</fullName>
    </submittedName>
</protein>
<dbReference type="NCBIfam" id="TIGR01726">
    <property type="entry name" value="HEQRo_perm_3TM"/>
    <property type="match status" value="1"/>
</dbReference>
<reference evidence="11 12" key="1">
    <citation type="submission" date="2016-04" db="EMBL/GenBank/DDBJ databases">
        <title>Complete Genome Sequence of Halotalea alkalilenta IHB B 13600.</title>
        <authorList>
            <person name="Swarnkar M.K."/>
            <person name="Sharma A."/>
            <person name="Kaushal K."/>
            <person name="Soni R."/>
            <person name="Rana S."/>
            <person name="Singh A.K."/>
            <person name="Gulati A."/>
        </authorList>
    </citation>
    <scope>NUCLEOTIDE SEQUENCE [LARGE SCALE GENOMIC DNA]</scope>
    <source>
        <strain evidence="11 12">IHB B 13600</strain>
    </source>
</reference>
<evidence type="ECO:0000256" key="1">
    <source>
        <dbReference type="ARBA" id="ARBA00004429"/>
    </source>
</evidence>
<evidence type="ECO:0000256" key="8">
    <source>
        <dbReference type="ARBA" id="ARBA00023136"/>
    </source>
</evidence>
<dbReference type="AlphaFoldDB" id="A0A172YFX8"/>
<evidence type="ECO:0000259" key="10">
    <source>
        <dbReference type="PROSITE" id="PS50928"/>
    </source>
</evidence>
<accession>A0A172YFX8</accession>
<keyword evidence="4" id="KW-1003">Cell membrane</keyword>
<evidence type="ECO:0000256" key="3">
    <source>
        <dbReference type="ARBA" id="ARBA00022448"/>
    </source>
</evidence>
<gene>
    <name evidence="11" type="ORF">A5892_12475</name>
</gene>
<feature type="transmembrane region" description="Helical" evidence="9">
    <location>
        <begin position="95"/>
        <end position="115"/>
    </location>
</feature>
<keyword evidence="6" id="KW-0029">Amino-acid transport</keyword>
<keyword evidence="8 9" id="KW-0472">Membrane</keyword>
<dbReference type="PANTHER" id="PTHR30614">
    <property type="entry name" value="MEMBRANE COMPONENT OF AMINO ACID ABC TRANSPORTER"/>
    <property type="match status" value="1"/>
</dbReference>
<dbReference type="GO" id="GO:0022857">
    <property type="term" value="F:transmembrane transporter activity"/>
    <property type="evidence" value="ECO:0007669"/>
    <property type="project" value="InterPro"/>
</dbReference>
<dbReference type="GO" id="GO:0006865">
    <property type="term" value="P:amino acid transport"/>
    <property type="evidence" value="ECO:0007669"/>
    <property type="project" value="UniProtKB-KW"/>
</dbReference>
<dbReference type="InterPro" id="IPR010065">
    <property type="entry name" value="AA_ABC_transptr_permease_3TM"/>
</dbReference>
<comment type="similarity">
    <text evidence="2">Belongs to the binding-protein-dependent transport system permease family. HisMQ subfamily.</text>
</comment>
<organism evidence="11 12">
    <name type="scientific">Halotalea alkalilenta</name>
    <dbReference type="NCBI Taxonomy" id="376489"/>
    <lineage>
        <taxon>Bacteria</taxon>
        <taxon>Pseudomonadati</taxon>
        <taxon>Pseudomonadota</taxon>
        <taxon>Gammaproteobacteria</taxon>
        <taxon>Oceanospirillales</taxon>
        <taxon>Halomonadaceae</taxon>
        <taxon>Halotalea</taxon>
    </lineage>
</organism>
<keyword evidence="12" id="KW-1185">Reference proteome</keyword>
<dbReference type="PANTHER" id="PTHR30614:SF0">
    <property type="entry name" value="L-CYSTINE TRANSPORT SYSTEM PERMEASE PROTEIN TCYL"/>
    <property type="match status" value="1"/>
</dbReference>
<feature type="transmembrane region" description="Helical" evidence="9">
    <location>
        <begin position="194"/>
        <end position="215"/>
    </location>
</feature>
<dbReference type="Proteomes" id="UP000077875">
    <property type="component" value="Chromosome"/>
</dbReference>
<evidence type="ECO:0000256" key="2">
    <source>
        <dbReference type="ARBA" id="ARBA00010072"/>
    </source>
</evidence>
<keyword evidence="7 9" id="KW-1133">Transmembrane helix</keyword>
<feature type="transmembrane region" description="Helical" evidence="9">
    <location>
        <begin position="29"/>
        <end position="49"/>
    </location>
</feature>
<dbReference type="InterPro" id="IPR035906">
    <property type="entry name" value="MetI-like_sf"/>
</dbReference>
<dbReference type="SUPFAM" id="SSF161098">
    <property type="entry name" value="MetI-like"/>
    <property type="match status" value="1"/>
</dbReference>
<dbReference type="PROSITE" id="PS50928">
    <property type="entry name" value="ABC_TM1"/>
    <property type="match status" value="1"/>
</dbReference>
<dbReference type="EMBL" id="CP015243">
    <property type="protein sequence ID" value="ANF58181.1"/>
    <property type="molecule type" value="Genomic_DNA"/>
</dbReference>
<dbReference type="CDD" id="cd06261">
    <property type="entry name" value="TM_PBP2"/>
    <property type="match status" value="1"/>
</dbReference>
<keyword evidence="3 9" id="KW-0813">Transport</keyword>
<proteinExistence type="inferred from homology"/>
<evidence type="ECO:0000313" key="11">
    <source>
        <dbReference type="EMBL" id="ANF58181.1"/>
    </source>
</evidence>
<dbReference type="InterPro" id="IPR000515">
    <property type="entry name" value="MetI-like"/>
</dbReference>
<comment type="subcellular location">
    <subcellularLocation>
        <location evidence="1">Cell inner membrane</location>
        <topology evidence="1">Multi-pass membrane protein</topology>
    </subcellularLocation>
    <subcellularLocation>
        <location evidence="9">Cell membrane</location>
        <topology evidence="9">Multi-pass membrane protein</topology>
    </subcellularLocation>
</comment>
<dbReference type="InterPro" id="IPR043429">
    <property type="entry name" value="ArtM/GltK/GlnP/TcyL/YhdX-like"/>
</dbReference>
<feature type="transmembrane region" description="Helical" evidence="9">
    <location>
        <begin position="70"/>
        <end position="89"/>
    </location>
</feature>
<evidence type="ECO:0000256" key="5">
    <source>
        <dbReference type="ARBA" id="ARBA00022692"/>
    </source>
</evidence>
<evidence type="ECO:0000313" key="12">
    <source>
        <dbReference type="Proteomes" id="UP000077875"/>
    </source>
</evidence>